<dbReference type="Proteomes" id="UP001589532">
    <property type="component" value="Unassembled WGS sequence"/>
</dbReference>
<sequence>MRLNWKIREPLLLRGAVALLLMGAVRLCIALGVIPPEWALDEARVEQLLDGAVVAWAWFAGRRTVTPVAAPRGRDGLPLVQLTERPRQ</sequence>
<reference evidence="1 2" key="1">
    <citation type="submission" date="2024-09" db="EMBL/GenBank/DDBJ databases">
        <authorList>
            <person name="Sun Q."/>
            <person name="Mori K."/>
        </authorList>
    </citation>
    <scope>NUCLEOTIDE SEQUENCE [LARGE SCALE GENOMIC DNA]</scope>
    <source>
        <strain evidence="1 2">JCM 3143</strain>
    </source>
</reference>
<gene>
    <name evidence="1" type="ORF">ACFFSA_50715</name>
</gene>
<evidence type="ECO:0000313" key="1">
    <source>
        <dbReference type="EMBL" id="MFB9631385.1"/>
    </source>
</evidence>
<organism evidence="1 2">
    <name type="scientific">Nonomuraea helvata</name>
    <dbReference type="NCBI Taxonomy" id="37484"/>
    <lineage>
        <taxon>Bacteria</taxon>
        <taxon>Bacillati</taxon>
        <taxon>Actinomycetota</taxon>
        <taxon>Actinomycetes</taxon>
        <taxon>Streptosporangiales</taxon>
        <taxon>Streptosporangiaceae</taxon>
        <taxon>Nonomuraea</taxon>
    </lineage>
</organism>
<dbReference type="RefSeq" id="WP_345000031.1">
    <property type="nucleotide sequence ID" value="NZ_BAAAXV010000009.1"/>
</dbReference>
<comment type="caution">
    <text evidence="1">The sequence shown here is derived from an EMBL/GenBank/DDBJ whole genome shotgun (WGS) entry which is preliminary data.</text>
</comment>
<evidence type="ECO:0000313" key="2">
    <source>
        <dbReference type="Proteomes" id="UP001589532"/>
    </source>
</evidence>
<protein>
    <submittedName>
        <fullName evidence="1">Uncharacterized protein</fullName>
    </submittedName>
</protein>
<proteinExistence type="predicted"/>
<name>A0ABV5SI73_9ACTN</name>
<keyword evidence="2" id="KW-1185">Reference proteome</keyword>
<accession>A0ABV5SI73</accession>
<dbReference type="EMBL" id="JBHMBW010000104">
    <property type="protein sequence ID" value="MFB9631385.1"/>
    <property type="molecule type" value="Genomic_DNA"/>
</dbReference>